<dbReference type="Pfam" id="PF13472">
    <property type="entry name" value="Lipase_GDSL_2"/>
    <property type="match status" value="1"/>
</dbReference>
<dbReference type="Proteomes" id="UP000321726">
    <property type="component" value="Unassembled WGS sequence"/>
</dbReference>
<dbReference type="GO" id="GO:0016788">
    <property type="term" value="F:hydrolase activity, acting on ester bonds"/>
    <property type="evidence" value="ECO:0007669"/>
    <property type="project" value="UniProtKB-ARBA"/>
</dbReference>
<keyword evidence="6" id="KW-1185">Reference proteome</keyword>
<sequence length="442" mass="47092">MKSIRQFSQVFAMALVLVPGLFSPMSQASGERSNWVATWSASPQPVWGDELLFPTRVPEQLEQQTVRQVARLSLGGKRLRIELSNAYGSRPVTIGKVSVALAGMQDAIDAETLRQVMFDGSPTVTIPAGASMTSDPVALAVEPLGRVTVSTYLPEETPLTTFHWDGRQTSWFVEGDQADAPQLVRGDDVAESTTARVLLTGIDVAVDTDADARAVAVIGDSITDGAGASLDGDTRWPDFLAERLAPHGVAVINAGISGGRLLSDGMGTRVVDRLRRDVLDKPGVQDVIVLVGINDIAWPGTALSPNGVSPSLEAMTEGYRQLVDQAHVRGIRVIGATLTPFSGALPGTVLDNYYDAKKDALRQQVNEWIRCSGVFDVVIDLDAALRDESAPSHLDERFDSGDRLHPGDEGNRAMAETVDLDNLLSVQGEGNATPLPASCAGS</sequence>
<dbReference type="CDD" id="cd01830">
    <property type="entry name" value="XynE_like"/>
    <property type="match status" value="1"/>
</dbReference>
<dbReference type="InterPro" id="IPR053140">
    <property type="entry name" value="GDSL_Rv0518-like"/>
</dbReference>
<dbReference type="EMBL" id="BJXU01000009">
    <property type="protein sequence ID" value="GEN22303.1"/>
    <property type="molecule type" value="Genomic_DNA"/>
</dbReference>
<reference evidence="3 6" key="2">
    <citation type="submission" date="2019-07" db="EMBL/GenBank/DDBJ databases">
        <title>Whole genome shotgun sequence of Halomonas cupida NBRC 102219.</title>
        <authorList>
            <person name="Hosoyama A."/>
            <person name="Uohara A."/>
            <person name="Ohji S."/>
            <person name="Ichikawa N."/>
        </authorList>
    </citation>
    <scope>NUCLEOTIDE SEQUENCE [LARGE SCALE GENOMIC DNA]</scope>
    <source>
        <strain evidence="3 6">NBRC 102219</strain>
    </source>
</reference>
<feature type="signal peptide" evidence="1">
    <location>
        <begin position="1"/>
        <end position="28"/>
    </location>
</feature>
<dbReference type="EMBL" id="FRCA01000001">
    <property type="protein sequence ID" value="SHL44762.1"/>
    <property type="molecule type" value="Genomic_DNA"/>
</dbReference>
<reference evidence="4 5" key="1">
    <citation type="submission" date="2016-11" db="EMBL/GenBank/DDBJ databases">
        <authorList>
            <person name="Jaros S."/>
            <person name="Januszkiewicz K."/>
            <person name="Wedrychowicz H."/>
        </authorList>
    </citation>
    <scope>NUCLEOTIDE SEQUENCE [LARGE SCALE GENOMIC DNA]</scope>
    <source>
        <strain evidence="4 5">DSM 4740</strain>
    </source>
</reference>
<evidence type="ECO:0000313" key="6">
    <source>
        <dbReference type="Proteomes" id="UP000321726"/>
    </source>
</evidence>
<name>A0A1M7APS3_9GAMM</name>
<dbReference type="InterPro" id="IPR036514">
    <property type="entry name" value="SGNH_hydro_sf"/>
</dbReference>
<evidence type="ECO:0000313" key="4">
    <source>
        <dbReference type="EMBL" id="SHL44762.1"/>
    </source>
</evidence>
<dbReference type="AlphaFoldDB" id="A0A1M7APS3"/>
<dbReference type="OrthoDB" id="1828825at2"/>
<feature type="chain" id="PRO_5013359833" evidence="1">
    <location>
        <begin position="29"/>
        <end position="442"/>
    </location>
</feature>
<organism evidence="4 5">
    <name type="scientific">Halomonas cupida</name>
    <dbReference type="NCBI Taxonomy" id="44933"/>
    <lineage>
        <taxon>Bacteria</taxon>
        <taxon>Pseudomonadati</taxon>
        <taxon>Pseudomonadota</taxon>
        <taxon>Gammaproteobacteria</taxon>
        <taxon>Oceanospirillales</taxon>
        <taxon>Halomonadaceae</taxon>
        <taxon>Halomonas</taxon>
    </lineage>
</organism>
<dbReference type="InterPro" id="IPR013830">
    <property type="entry name" value="SGNH_hydro"/>
</dbReference>
<dbReference type="STRING" id="44933.SAMN05660971_00598"/>
<protein>
    <submittedName>
        <fullName evidence="4">Lysophospholipase L1</fullName>
    </submittedName>
</protein>
<evidence type="ECO:0000313" key="5">
    <source>
        <dbReference type="Proteomes" id="UP000184123"/>
    </source>
</evidence>
<accession>A0A1M7APS3</accession>
<keyword evidence="1" id="KW-0732">Signal</keyword>
<evidence type="ECO:0000256" key="1">
    <source>
        <dbReference type="SAM" id="SignalP"/>
    </source>
</evidence>
<dbReference type="Proteomes" id="UP000184123">
    <property type="component" value="Unassembled WGS sequence"/>
</dbReference>
<dbReference type="Gene3D" id="3.40.50.1110">
    <property type="entry name" value="SGNH hydrolase"/>
    <property type="match status" value="1"/>
</dbReference>
<dbReference type="PANTHER" id="PTHR43784">
    <property type="entry name" value="GDSL-LIKE LIPASE/ACYLHYDROLASE, PUTATIVE (AFU_ORTHOLOGUE AFUA_2G00820)-RELATED"/>
    <property type="match status" value="1"/>
</dbReference>
<dbReference type="PANTHER" id="PTHR43784:SF2">
    <property type="entry name" value="GDSL-LIKE LIPASE_ACYLHYDROLASE, PUTATIVE (AFU_ORTHOLOGUE AFUA_2G00820)-RELATED"/>
    <property type="match status" value="1"/>
</dbReference>
<feature type="domain" description="SGNH hydrolase-type esterase" evidence="2">
    <location>
        <begin position="217"/>
        <end position="413"/>
    </location>
</feature>
<evidence type="ECO:0000259" key="2">
    <source>
        <dbReference type="Pfam" id="PF13472"/>
    </source>
</evidence>
<dbReference type="RefSeq" id="WP_073433506.1">
    <property type="nucleotide sequence ID" value="NZ_BJXU01000009.1"/>
</dbReference>
<dbReference type="SUPFAM" id="SSF52266">
    <property type="entry name" value="SGNH hydrolase"/>
    <property type="match status" value="1"/>
</dbReference>
<evidence type="ECO:0000313" key="3">
    <source>
        <dbReference type="EMBL" id="GEN22303.1"/>
    </source>
</evidence>
<gene>
    <name evidence="3" type="ORF">HCU01_02520</name>
    <name evidence="4" type="ORF">SAMN05660971_00598</name>
</gene>
<proteinExistence type="predicted"/>